<dbReference type="PATRIC" id="fig|161896.4.peg.2221"/>
<dbReference type="KEGG" id="ccj:UL81_11385"/>
<dbReference type="Gene3D" id="3.10.290.30">
    <property type="entry name" value="MM3350-like"/>
    <property type="match status" value="1"/>
</dbReference>
<evidence type="ECO:0000313" key="3">
    <source>
        <dbReference type="Proteomes" id="UP000033566"/>
    </source>
</evidence>
<evidence type="ECO:0000259" key="1">
    <source>
        <dbReference type="Pfam" id="PF07929"/>
    </source>
</evidence>
<keyword evidence="3" id="KW-1185">Reference proteome</keyword>
<name>A0A0F6TBU4_9CORY</name>
<dbReference type="InterPro" id="IPR012912">
    <property type="entry name" value="Plasmid_pRiA4b_Orf3-like"/>
</dbReference>
<dbReference type="EMBL" id="CP011311">
    <property type="protein sequence ID" value="AKE40206.1"/>
    <property type="molecule type" value="Genomic_DNA"/>
</dbReference>
<proteinExistence type="predicted"/>
<protein>
    <submittedName>
        <fullName evidence="2">Plasmid pRiA4b ORF-3-like protein</fullName>
    </submittedName>
</protein>
<dbReference type="AlphaFoldDB" id="A0A0F6TBU4"/>
<dbReference type="Proteomes" id="UP000033566">
    <property type="component" value="Chromosome"/>
</dbReference>
<dbReference type="Pfam" id="PF07929">
    <property type="entry name" value="PRiA4_ORF3"/>
    <property type="match status" value="1"/>
</dbReference>
<sequence length="394" mass="44368">MLSAVLTPEHSLLYTYDFGDNWEHTITLVKTDKRKRKKATLNDAEGQTPLEDCGSYPGWENLHGLTAQAYARDVLPPASEEAYHHFLGDLSPTEAWEFVSGLDEVRFKQLQRDTKRADPYLEPLNSEEDFDAAELIGKEIRELLDGLNPPSDLFQPPRTPDLDAVRTHIRNGEHLEAIAEYLASDYVDRLVHHFRQLPKRTLDDAHLTHLGTALQRVLQLVTGELKTFHRTGRKDVAQQHKVVTAAKLGNIPLEMLAYTSSGVVNFLIDTHLIEPGRYLETTSLGQGMLDASPVEAAHYFLFVLPPSLGSEYAIYTGLLLDAAVGEKARQDFNDEVRLTADDLVAWFDFIFYTYGLLTPDPHDSDELVYSPVCKALCQHILLHLDAQRLLPDEG</sequence>
<dbReference type="HOGENOM" id="CLU_699640_0_0_11"/>
<feature type="domain" description="Plasmid pRiA4b Orf3-like" evidence="1">
    <location>
        <begin position="2"/>
        <end position="66"/>
    </location>
</feature>
<dbReference type="OrthoDB" id="9816539at2"/>
<dbReference type="RefSeq" id="WP_035106158.1">
    <property type="nucleotide sequence ID" value="NZ_CP011311.1"/>
</dbReference>
<dbReference type="InterPro" id="IPR024047">
    <property type="entry name" value="MM3350-like_sf"/>
</dbReference>
<evidence type="ECO:0000313" key="2">
    <source>
        <dbReference type="EMBL" id="AKE40206.1"/>
    </source>
</evidence>
<dbReference type="SUPFAM" id="SSF159941">
    <property type="entry name" value="MM3350-like"/>
    <property type="match status" value="1"/>
</dbReference>
<reference evidence="2 3" key="1">
    <citation type="journal article" date="2015" name="Genome Announc.">
        <title>Complete Genome Sequence of Corynebacterium camporealensis DSM 44610, Isolated from the Milk of a Manchega Sheep with Subclinical Mastitis.</title>
        <authorList>
            <person name="Ruckert C."/>
            <person name="Albersmeier A."/>
            <person name="Winkler A."/>
            <person name="Tauch A."/>
        </authorList>
    </citation>
    <scope>NUCLEOTIDE SEQUENCE [LARGE SCALE GENOMIC DNA]</scope>
    <source>
        <strain evidence="2 3">DSM 44610</strain>
    </source>
</reference>
<organism evidence="2 3">
    <name type="scientific">Corynebacterium camporealensis</name>
    <dbReference type="NCBI Taxonomy" id="161896"/>
    <lineage>
        <taxon>Bacteria</taxon>
        <taxon>Bacillati</taxon>
        <taxon>Actinomycetota</taxon>
        <taxon>Actinomycetes</taxon>
        <taxon>Mycobacteriales</taxon>
        <taxon>Corynebacteriaceae</taxon>
        <taxon>Corynebacterium</taxon>
    </lineage>
</organism>
<accession>A0A0F6TBU4</accession>
<gene>
    <name evidence="2" type="ORF">UL81_11385</name>
</gene>